<feature type="domain" description="Glycosyltransferase RgtA/B/C/D-like" evidence="9">
    <location>
        <begin position="54"/>
        <end position="212"/>
    </location>
</feature>
<protein>
    <submittedName>
        <fullName evidence="10">ArnT family glycosyltransferase</fullName>
        <ecNumber evidence="10">2.4.-.-</ecNumber>
    </submittedName>
</protein>
<evidence type="ECO:0000256" key="5">
    <source>
        <dbReference type="ARBA" id="ARBA00022692"/>
    </source>
</evidence>
<comment type="caution">
    <text evidence="10">The sequence shown here is derived from an EMBL/GenBank/DDBJ whole genome shotgun (WGS) entry which is preliminary data.</text>
</comment>
<evidence type="ECO:0000256" key="3">
    <source>
        <dbReference type="ARBA" id="ARBA00022676"/>
    </source>
</evidence>
<feature type="transmembrane region" description="Helical" evidence="8">
    <location>
        <begin position="131"/>
        <end position="147"/>
    </location>
</feature>
<feature type="transmembrane region" description="Helical" evidence="8">
    <location>
        <begin position="281"/>
        <end position="300"/>
    </location>
</feature>
<evidence type="ECO:0000256" key="4">
    <source>
        <dbReference type="ARBA" id="ARBA00022679"/>
    </source>
</evidence>
<dbReference type="InterPro" id="IPR038731">
    <property type="entry name" value="RgtA/B/C-like"/>
</dbReference>
<feature type="transmembrane region" description="Helical" evidence="8">
    <location>
        <begin position="49"/>
        <end position="69"/>
    </location>
</feature>
<dbReference type="Proteomes" id="UP001597361">
    <property type="component" value="Unassembled WGS sequence"/>
</dbReference>
<feature type="transmembrane region" description="Helical" evidence="8">
    <location>
        <begin position="12"/>
        <end position="29"/>
    </location>
</feature>
<dbReference type="Pfam" id="PF13231">
    <property type="entry name" value="PMT_2"/>
    <property type="match status" value="1"/>
</dbReference>
<evidence type="ECO:0000256" key="7">
    <source>
        <dbReference type="ARBA" id="ARBA00023136"/>
    </source>
</evidence>
<name>A0ABW4VJW4_9BACT</name>
<feature type="transmembrane region" description="Helical" evidence="8">
    <location>
        <begin position="105"/>
        <end position="124"/>
    </location>
</feature>
<feature type="transmembrane region" description="Helical" evidence="8">
    <location>
        <begin position="250"/>
        <end position="269"/>
    </location>
</feature>
<evidence type="ECO:0000256" key="1">
    <source>
        <dbReference type="ARBA" id="ARBA00004651"/>
    </source>
</evidence>
<dbReference type="GO" id="GO:0016757">
    <property type="term" value="F:glycosyltransferase activity"/>
    <property type="evidence" value="ECO:0007669"/>
    <property type="project" value="UniProtKB-KW"/>
</dbReference>
<organism evidence="10 11">
    <name type="scientific">Belliella marina</name>
    <dbReference type="NCBI Taxonomy" id="1644146"/>
    <lineage>
        <taxon>Bacteria</taxon>
        <taxon>Pseudomonadati</taxon>
        <taxon>Bacteroidota</taxon>
        <taxon>Cytophagia</taxon>
        <taxon>Cytophagales</taxon>
        <taxon>Cyclobacteriaceae</taxon>
        <taxon>Belliella</taxon>
    </lineage>
</organism>
<reference evidence="11" key="1">
    <citation type="journal article" date="2019" name="Int. J. Syst. Evol. Microbiol.">
        <title>The Global Catalogue of Microorganisms (GCM) 10K type strain sequencing project: providing services to taxonomists for standard genome sequencing and annotation.</title>
        <authorList>
            <consortium name="The Broad Institute Genomics Platform"/>
            <consortium name="The Broad Institute Genome Sequencing Center for Infectious Disease"/>
            <person name="Wu L."/>
            <person name="Ma J."/>
        </authorList>
    </citation>
    <scope>NUCLEOTIDE SEQUENCE [LARGE SCALE GENOMIC DNA]</scope>
    <source>
        <strain evidence="11">CGMCC 1.15180</strain>
    </source>
</reference>
<keyword evidence="3 10" id="KW-0328">Glycosyltransferase</keyword>
<feature type="transmembrane region" description="Helical" evidence="8">
    <location>
        <begin position="196"/>
        <end position="214"/>
    </location>
</feature>
<evidence type="ECO:0000313" key="10">
    <source>
        <dbReference type="EMBL" id="MFD2034924.1"/>
    </source>
</evidence>
<evidence type="ECO:0000256" key="8">
    <source>
        <dbReference type="SAM" id="Phobius"/>
    </source>
</evidence>
<keyword evidence="11" id="KW-1185">Reference proteome</keyword>
<proteinExistence type="predicted"/>
<evidence type="ECO:0000256" key="2">
    <source>
        <dbReference type="ARBA" id="ARBA00022475"/>
    </source>
</evidence>
<dbReference type="PANTHER" id="PTHR33908:SF11">
    <property type="entry name" value="MEMBRANE PROTEIN"/>
    <property type="match status" value="1"/>
</dbReference>
<dbReference type="InterPro" id="IPR050297">
    <property type="entry name" value="LipidA_mod_glycosyltrf_83"/>
</dbReference>
<gene>
    <name evidence="10" type="ORF">ACFSKL_08990</name>
</gene>
<comment type="subcellular location">
    <subcellularLocation>
        <location evidence="1">Cell membrane</location>
        <topology evidence="1">Multi-pass membrane protein</topology>
    </subcellularLocation>
</comment>
<feature type="transmembrane region" description="Helical" evidence="8">
    <location>
        <begin position="306"/>
        <end position="323"/>
    </location>
</feature>
<evidence type="ECO:0000259" key="9">
    <source>
        <dbReference type="Pfam" id="PF13231"/>
    </source>
</evidence>
<dbReference type="EC" id="2.4.-.-" evidence="10"/>
<feature type="transmembrane region" description="Helical" evidence="8">
    <location>
        <begin position="153"/>
        <end position="184"/>
    </location>
</feature>
<feature type="transmembrane region" description="Helical" evidence="8">
    <location>
        <begin position="335"/>
        <end position="354"/>
    </location>
</feature>
<dbReference type="PANTHER" id="PTHR33908">
    <property type="entry name" value="MANNOSYLTRANSFERASE YKCB-RELATED"/>
    <property type="match status" value="1"/>
</dbReference>
<evidence type="ECO:0000313" key="11">
    <source>
        <dbReference type="Proteomes" id="UP001597361"/>
    </source>
</evidence>
<sequence length="503" mass="57982">MKTASHYRKLTLSILALVAIFKLIYFYFSNHSIFTEEAQYWLWSKHLDWNYYSKPLMIAVYNFLSSSIFGDTEFAIKFNAVLFSSLTAWVVFEFALAIYQKGKIAFWACLMLLVMPFFHLGSIFHTTDSSLYFFWILGIFWIWNALQSDKASWWILAGIATVFGILSKNIMVLTLPTLAIYILMTDPKRLFTKGPWIYVLVSLLSLIPIVIWNLQNDFVTFKHVGTLGGVEGAKSSFDIIQSLKYIGEFLGGQLGFLSPFFIPILWVSLRKTTFKNNPRALYLILPTIVVWALFFAMSIFKNVNVNWPAFGMLTLPIIMAHYLDSTTIKWQKYALTSSILTGSTLLILFFPAPFDAVGFKKILKPSKDPMNRLAGYSEMGHRIDFLKDSLQLEKSFIFSDSYHTSSEMAFYTQDNPQTYNINLGRRKNQFDLWPGIGQFEGKGYAGIYITREPAIQETVTSGFDQLLLEEKFHTIYRGDTVKTYILAIFQNLNHIEEIETNYY</sequence>
<accession>A0ABW4VJW4</accession>
<feature type="transmembrane region" description="Helical" evidence="8">
    <location>
        <begin position="81"/>
        <end position="99"/>
    </location>
</feature>
<keyword evidence="6 8" id="KW-1133">Transmembrane helix</keyword>
<keyword evidence="7 8" id="KW-0472">Membrane</keyword>
<dbReference type="EMBL" id="JBHUHR010000023">
    <property type="protein sequence ID" value="MFD2034924.1"/>
    <property type="molecule type" value="Genomic_DNA"/>
</dbReference>
<keyword evidence="2" id="KW-1003">Cell membrane</keyword>
<evidence type="ECO:0000256" key="6">
    <source>
        <dbReference type="ARBA" id="ARBA00022989"/>
    </source>
</evidence>
<keyword evidence="4 10" id="KW-0808">Transferase</keyword>
<keyword evidence="5 8" id="KW-0812">Transmembrane</keyword>
<dbReference type="RefSeq" id="WP_376885515.1">
    <property type="nucleotide sequence ID" value="NZ_JBHUHR010000023.1"/>
</dbReference>